<dbReference type="RefSeq" id="WP_206960404.1">
    <property type="nucleotide sequence ID" value="NZ_BAAAJJ010000012.1"/>
</dbReference>
<keyword evidence="3" id="KW-1185">Reference proteome</keyword>
<organism evidence="2 3">
    <name type="scientific">Streptomyces beijiangensis</name>
    <dbReference type="NCBI Taxonomy" id="163361"/>
    <lineage>
        <taxon>Bacteria</taxon>
        <taxon>Bacillati</taxon>
        <taxon>Actinomycetota</taxon>
        <taxon>Actinomycetes</taxon>
        <taxon>Kitasatosporales</taxon>
        <taxon>Streptomycetaceae</taxon>
        <taxon>Streptomyces</taxon>
    </lineage>
</organism>
<comment type="caution">
    <text evidence="2">The sequence shown here is derived from an EMBL/GenBank/DDBJ whole genome shotgun (WGS) entry which is preliminary data.</text>
</comment>
<feature type="transmembrane region" description="Helical" evidence="1">
    <location>
        <begin position="73"/>
        <end position="93"/>
    </location>
</feature>
<dbReference type="Proteomes" id="UP000664167">
    <property type="component" value="Unassembled WGS sequence"/>
</dbReference>
<evidence type="ECO:0000256" key="1">
    <source>
        <dbReference type="SAM" id="Phobius"/>
    </source>
</evidence>
<keyword evidence="1" id="KW-1133">Transmembrane helix</keyword>
<name>A0A939JE92_9ACTN</name>
<sequence length="139" mass="14922">MTIGLLRTALRITAVLWGIAALAAILGGVPLIWWLSGLGWLAFPAFWFYFAVHATLALLIFRNTSSTSRLRPAVRVCAAATAWLAVPFVWMALRAQAQADHSAAWTDVFHSSSVLAVALIVVSGIFFAFSIGCRSSEGA</sequence>
<keyword evidence="1" id="KW-0472">Membrane</keyword>
<feature type="transmembrane region" description="Helical" evidence="1">
    <location>
        <begin position="113"/>
        <end position="133"/>
    </location>
</feature>
<accession>A0A939JE92</accession>
<feature type="transmembrane region" description="Helical" evidence="1">
    <location>
        <begin position="12"/>
        <end position="35"/>
    </location>
</feature>
<gene>
    <name evidence="2" type="ORF">J0695_04560</name>
</gene>
<reference evidence="2" key="1">
    <citation type="submission" date="2021-03" db="EMBL/GenBank/DDBJ databases">
        <title>Streptomyces poriferae sp. nov., a novel marine sponge-derived Actinobacteria species with anti-MRSA activity.</title>
        <authorList>
            <person name="Sandoval-Powers M."/>
            <person name="Kralova S."/>
            <person name="Nguyen G.-S."/>
            <person name="Fawwal D."/>
            <person name="Degnes K."/>
            <person name="Klinkenberg G."/>
            <person name="Sletta H."/>
            <person name="Wentzel A."/>
            <person name="Liles M.R."/>
        </authorList>
    </citation>
    <scope>NUCLEOTIDE SEQUENCE</scope>
    <source>
        <strain evidence="2">DSM 41794</strain>
    </source>
</reference>
<evidence type="ECO:0000313" key="2">
    <source>
        <dbReference type="EMBL" id="MBO0511083.1"/>
    </source>
</evidence>
<proteinExistence type="predicted"/>
<dbReference type="EMBL" id="JAFLRJ010000036">
    <property type="protein sequence ID" value="MBO0511083.1"/>
    <property type="molecule type" value="Genomic_DNA"/>
</dbReference>
<evidence type="ECO:0000313" key="3">
    <source>
        <dbReference type="Proteomes" id="UP000664167"/>
    </source>
</evidence>
<feature type="transmembrane region" description="Helical" evidence="1">
    <location>
        <begin position="41"/>
        <end position="61"/>
    </location>
</feature>
<protein>
    <submittedName>
        <fullName evidence="2">Uncharacterized protein</fullName>
    </submittedName>
</protein>
<dbReference type="AlphaFoldDB" id="A0A939JE92"/>
<keyword evidence="1" id="KW-0812">Transmembrane</keyword>